<comment type="caution">
    <text evidence="3">The sequence shown here is derived from an EMBL/GenBank/DDBJ whole genome shotgun (WGS) entry which is preliminary data.</text>
</comment>
<evidence type="ECO:0000259" key="2">
    <source>
        <dbReference type="Pfam" id="PF25482"/>
    </source>
</evidence>
<dbReference type="AlphaFoldDB" id="A0AAN6LW68"/>
<feature type="compositionally biased region" description="Low complexity" evidence="1">
    <location>
        <begin position="1"/>
        <end position="27"/>
    </location>
</feature>
<name>A0AAN6LW68_9PLEO</name>
<dbReference type="InterPro" id="IPR057227">
    <property type="entry name" value="DUF7905"/>
</dbReference>
<feature type="domain" description="DUF7905" evidence="2">
    <location>
        <begin position="290"/>
        <end position="595"/>
    </location>
</feature>
<evidence type="ECO:0000313" key="3">
    <source>
        <dbReference type="EMBL" id="KAK3203835.1"/>
    </source>
</evidence>
<organism evidence="3 4">
    <name type="scientific">Pseudopithomyces chartarum</name>
    <dbReference type="NCBI Taxonomy" id="1892770"/>
    <lineage>
        <taxon>Eukaryota</taxon>
        <taxon>Fungi</taxon>
        <taxon>Dikarya</taxon>
        <taxon>Ascomycota</taxon>
        <taxon>Pezizomycotina</taxon>
        <taxon>Dothideomycetes</taxon>
        <taxon>Pleosporomycetidae</taxon>
        <taxon>Pleosporales</taxon>
        <taxon>Massarineae</taxon>
        <taxon>Didymosphaeriaceae</taxon>
        <taxon>Pseudopithomyces</taxon>
    </lineage>
</organism>
<dbReference type="EMBL" id="WVTA01000010">
    <property type="protein sequence ID" value="KAK3203835.1"/>
    <property type="molecule type" value="Genomic_DNA"/>
</dbReference>
<proteinExistence type="predicted"/>
<dbReference type="Proteomes" id="UP001280581">
    <property type="component" value="Unassembled WGS sequence"/>
</dbReference>
<reference evidence="3 4" key="1">
    <citation type="submission" date="2021-02" db="EMBL/GenBank/DDBJ databases">
        <title>Genome assembly of Pseudopithomyces chartarum.</title>
        <authorList>
            <person name="Jauregui R."/>
            <person name="Singh J."/>
            <person name="Voisey C."/>
        </authorList>
    </citation>
    <scope>NUCLEOTIDE SEQUENCE [LARGE SCALE GENOMIC DNA]</scope>
    <source>
        <strain evidence="3 4">AGR01</strain>
    </source>
</reference>
<evidence type="ECO:0000256" key="1">
    <source>
        <dbReference type="SAM" id="MobiDB-lite"/>
    </source>
</evidence>
<feature type="region of interest" description="Disordered" evidence="1">
    <location>
        <begin position="1"/>
        <end position="40"/>
    </location>
</feature>
<evidence type="ECO:0000313" key="4">
    <source>
        <dbReference type="Proteomes" id="UP001280581"/>
    </source>
</evidence>
<gene>
    <name evidence="3" type="ORF">GRF29_106g794905</name>
</gene>
<dbReference type="Pfam" id="PF25482">
    <property type="entry name" value="DUF7905"/>
    <property type="match status" value="1"/>
</dbReference>
<protein>
    <recommendedName>
        <fullName evidence="2">DUF7905 domain-containing protein</fullName>
    </recommendedName>
</protein>
<keyword evidence="4" id="KW-1185">Reference proteome</keyword>
<sequence>MRTRGGNMRGSANRGGRSNRGRGQSSNIDGRRPNRVINVPKESQRATVARERQMIETIWVTETGCRIVPQTAESTAGGLIITRFDLFGTGNNLEKAVQKVENWIRQAKTKSSATTAWAKTPAYDPKAWSEEYNQSQVQKRKMNFTKEMPVELSSVYNNVVRMQWPDDLRDAEVTMKDAFGTTFALLDSVRMEDEVFIKPVGSNQLEIRGLDKSSLESAKGHLNILIEKVRLRLNNSSWPKYIILDKGLDCGAGVLFERASVWWPDNRSHAVSPRLLRCAVTGSSPAEYWNDLQADQRYIIQGELERALDLARYEKGHYELSISLGCLAIKQYDLEFNTKQNTDAFIKDIIGKEQLDCEVKKWLMDYNDGKKLLKRLMATEDLLEPASTGLGGFYASVPRTLVDTKPTLRATWVFEDPHGTPLNYVAQVHWTIDEDGLYEKEHPKFYHLPSGSKARKESLDVKLLELGESKAWQFRLSSMSPVKGQLVPAAIHTFVQNLKFNRNFDSTSGVRFVDFRAGHSLKIVTGRLDMLYTFGIRKTGYKLDCMCMWYPHKDIPCWGLNVYHNEWQSHLARLEQLQPGERGDWGDTVSTFLPDDGFTATGMAMATPQSSTETGETETPQPRDGIRTLLAKLMEISQIVYQADSIAMPEYPAIAPSPHGLV</sequence>
<accession>A0AAN6LW68</accession>